<organism evidence="2">
    <name type="scientific">hydrothermal vent metagenome</name>
    <dbReference type="NCBI Taxonomy" id="652676"/>
    <lineage>
        <taxon>unclassified sequences</taxon>
        <taxon>metagenomes</taxon>
        <taxon>ecological metagenomes</taxon>
    </lineage>
</organism>
<feature type="domain" description="Cytochrome c-552/4" evidence="1">
    <location>
        <begin position="53"/>
        <end position="156"/>
    </location>
</feature>
<name>A0A3B0W9M5_9ZZZZ</name>
<accession>A0A3B0W9M5</accession>
<reference evidence="2" key="1">
    <citation type="submission" date="2018-06" db="EMBL/GenBank/DDBJ databases">
        <authorList>
            <person name="Zhirakovskaya E."/>
        </authorList>
    </citation>
    <scope>NUCLEOTIDE SEQUENCE</scope>
</reference>
<evidence type="ECO:0000313" key="2">
    <source>
        <dbReference type="EMBL" id="VAW41276.1"/>
    </source>
</evidence>
<dbReference type="SUPFAM" id="SSF48695">
    <property type="entry name" value="Multiheme cytochromes"/>
    <property type="match status" value="1"/>
</dbReference>
<dbReference type="AlphaFoldDB" id="A0A3B0W9M5"/>
<dbReference type="Gene3D" id="1.10.1130.10">
    <property type="entry name" value="Flavocytochrome C3, Chain A"/>
    <property type="match status" value="1"/>
</dbReference>
<proteinExistence type="predicted"/>
<dbReference type="Pfam" id="PF13435">
    <property type="entry name" value="Cytochrome_C554"/>
    <property type="match status" value="1"/>
</dbReference>
<protein>
    <recommendedName>
        <fullName evidence="1">Cytochrome c-552/4 domain-containing protein</fullName>
    </recommendedName>
</protein>
<dbReference type="InterPro" id="IPR036280">
    <property type="entry name" value="Multihaem_cyt_sf"/>
</dbReference>
<evidence type="ECO:0000259" key="1">
    <source>
        <dbReference type="Pfam" id="PF13435"/>
    </source>
</evidence>
<dbReference type="InterPro" id="IPR023155">
    <property type="entry name" value="Cyt_c-552/4"/>
</dbReference>
<sequence>MEHRQTGLFLKLATGFIVLAALCLSPWAGKASEFSGQPLARFSSPWFTGSANCAICHDLLVDEKGGSVSIKSHWRSTMMANAANDPLWQTKVISEIRRNPALKKLIEKKCAACHMPMAELEAERSGGAIAIKPGFADPDNKLHKAAMDGVSCSLCHQIKADNLGRPASFSGQYVIDRKGAKPQRKIYGPHANPSQQIMRSSVGYTVVQGKQMTDSGLCATCHTLYTPFVDAQGKVAGTFPEQTPYLEWQASVYSQQGAESTCQGCHMPMAQGRVQVAVPSGAPARANFAQHHFVGGNITMLRLMRRNIPALKLTASSADFKATMKRTIKQLQDKTARIKIIKIKRRGTRLNVRVEVINLAGHKFPTGIPGRRAWIHFSVRDQTGNILFESGRPLKGDLIAGNDNDVNINTYEPHYKVITSPQQVQIYETIMANSDGKVTYTLLRAASFLKDNRLLPQGFNKEKAAADIKVYGRAAADKNFTGQGDIVTYKVKLKKSSAGIIQAELLYSPVSPAFVMDLKKDAADPEVKQFLKYWRETDRSPVQVAVTEGEMP</sequence>
<dbReference type="EMBL" id="UOEX01000377">
    <property type="protein sequence ID" value="VAW41276.1"/>
    <property type="molecule type" value="Genomic_DNA"/>
</dbReference>
<gene>
    <name evidence="2" type="ORF">MNBD_DELTA03-593</name>
</gene>